<feature type="non-terminal residue" evidence="9">
    <location>
        <position position="1081"/>
    </location>
</feature>
<evidence type="ECO:0000259" key="8">
    <source>
        <dbReference type="PROSITE" id="PS50157"/>
    </source>
</evidence>
<evidence type="ECO:0000256" key="3">
    <source>
        <dbReference type="ARBA" id="ARBA00022737"/>
    </source>
</evidence>
<proteinExistence type="predicted"/>
<keyword evidence="10" id="KW-1185">Reference proteome</keyword>
<feature type="domain" description="C2H2-type" evidence="8">
    <location>
        <begin position="1009"/>
        <end position="1037"/>
    </location>
</feature>
<feature type="domain" description="C2H2-type" evidence="8">
    <location>
        <begin position="980"/>
        <end position="1007"/>
    </location>
</feature>
<feature type="domain" description="C2H2-type" evidence="8">
    <location>
        <begin position="952"/>
        <end position="979"/>
    </location>
</feature>
<feature type="domain" description="C2H2-type" evidence="8">
    <location>
        <begin position="780"/>
        <end position="807"/>
    </location>
</feature>
<dbReference type="SMART" id="SM00868">
    <property type="entry name" value="zf-AD"/>
    <property type="match status" value="1"/>
</dbReference>
<feature type="domain" description="C2H2-type" evidence="8">
    <location>
        <begin position="924"/>
        <end position="951"/>
    </location>
</feature>
<dbReference type="EMBL" id="CAJPIN010001382">
    <property type="protein sequence ID" value="CAG2054493.1"/>
    <property type="molecule type" value="Genomic_DNA"/>
</dbReference>
<evidence type="ECO:0000256" key="4">
    <source>
        <dbReference type="ARBA" id="ARBA00022771"/>
    </source>
</evidence>
<dbReference type="SMART" id="SM00355">
    <property type="entry name" value="ZnF_C2H2"/>
    <property type="match status" value="9"/>
</dbReference>
<accession>A0ABN7NI86</accession>
<dbReference type="Proteomes" id="UP001153148">
    <property type="component" value="Unassembled WGS sequence"/>
</dbReference>
<keyword evidence="6" id="KW-0539">Nucleus</keyword>
<gene>
    <name evidence="9" type="ORF">TPAB3V08_LOCUS1515</name>
</gene>
<dbReference type="Pfam" id="PF00096">
    <property type="entry name" value="zf-C2H2"/>
    <property type="match status" value="7"/>
</dbReference>
<dbReference type="SUPFAM" id="SSF57667">
    <property type="entry name" value="beta-beta-alpha zinc fingers"/>
    <property type="match status" value="5"/>
</dbReference>
<name>A0ABN7NI86_TIMPD</name>
<dbReference type="PROSITE" id="PS00028">
    <property type="entry name" value="ZINC_FINGER_C2H2_1"/>
    <property type="match status" value="9"/>
</dbReference>
<feature type="non-terminal residue" evidence="9">
    <location>
        <position position="1"/>
    </location>
</feature>
<feature type="domain" description="C2H2-type" evidence="8">
    <location>
        <begin position="869"/>
        <end position="896"/>
    </location>
</feature>
<dbReference type="Gene3D" id="3.30.160.60">
    <property type="entry name" value="Classic Zinc Finger"/>
    <property type="match status" value="8"/>
</dbReference>
<evidence type="ECO:0000256" key="6">
    <source>
        <dbReference type="ARBA" id="ARBA00023242"/>
    </source>
</evidence>
<dbReference type="InterPro" id="IPR036236">
    <property type="entry name" value="Znf_C2H2_sf"/>
</dbReference>
<keyword evidence="5" id="KW-0862">Zinc</keyword>
<keyword evidence="3" id="KW-0677">Repeat</keyword>
<feature type="domain" description="C2H2-type" evidence="8">
    <location>
        <begin position="752"/>
        <end position="779"/>
    </location>
</feature>
<evidence type="ECO:0000256" key="5">
    <source>
        <dbReference type="ARBA" id="ARBA00022833"/>
    </source>
</evidence>
<evidence type="ECO:0000256" key="7">
    <source>
        <dbReference type="PROSITE-ProRule" id="PRU00042"/>
    </source>
</evidence>
<evidence type="ECO:0000313" key="9">
    <source>
        <dbReference type="EMBL" id="CAG2054493.1"/>
    </source>
</evidence>
<organism evidence="9 10">
    <name type="scientific">Timema podura</name>
    <name type="common">Walking stick</name>
    <dbReference type="NCBI Taxonomy" id="61482"/>
    <lineage>
        <taxon>Eukaryota</taxon>
        <taxon>Metazoa</taxon>
        <taxon>Ecdysozoa</taxon>
        <taxon>Arthropoda</taxon>
        <taxon>Hexapoda</taxon>
        <taxon>Insecta</taxon>
        <taxon>Pterygota</taxon>
        <taxon>Neoptera</taxon>
        <taxon>Polyneoptera</taxon>
        <taxon>Phasmatodea</taxon>
        <taxon>Timematodea</taxon>
        <taxon>Timematoidea</taxon>
        <taxon>Timematidae</taxon>
        <taxon>Timema</taxon>
    </lineage>
</organism>
<feature type="domain" description="C2H2-type" evidence="8">
    <location>
        <begin position="897"/>
        <end position="924"/>
    </location>
</feature>
<dbReference type="PROSITE" id="PS50157">
    <property type="entry name" value="ZINC_FINGER_C2H2_2"/>
    <property type="match status" value="9"/>
</dbReference>
<comment type="subcellular location">
    <subcellularLocation>
        <location evidence="1">Nucleus</location>
    </subcellularLocation>
</comment>
<reference evidence="9" key="1">
    <citation type="submission" date="2021-03" db="EMBL/GenBank/DDBJ databases">
        <authorList>
            <person name="Tran Van P."/>
        </authorList>
    </citation>
    <scope>NUCLEOTIDE SEQUENCE</scope>
</reference>
<dbReference type="PANTHER" id="PTHR24381:SF393">
    <property type="entry name" value="CHROMATIN-LINKED ADAPTOR FOR MSL PROTEINS, ISOFORM B"/>
    <property type="match status" value="1"/>
</dbReference>
<dbReference type="InterPro" id="IPR013087">
    <property type="entry name" value="Znf_C2H2_type"/>
</dbReference>
<keyword evidence="4 7" id="KW-0863">Zinc-finger</keyword>
<comment type="caution">
    <text evidence="9">The sequence shown here is derived from an EMBL/GenBank/DDBJ whole genome shotgun (WGS) entry which is preliminary data.</text>
</comment>
<feature type="domain" description="C2H2-type" evidence="8">
    <location>
        <begin position="841"/>
        <end position="868"/>
    </location>
</feature>
<evidence type="ECO:0000256" key="2">
    <source>
        <dbReference type="ARBA" id="ARBA00022723"/>
    </source>
</evidence>
<evidence type="ECO:0000313" key="10">
    <source>
        <dbReference type="Proteomes" id="UP001153148"/>
    </source>
</evidence>
<keyword evidence="2" id="KW-0479">Metal-binding</keyword>
<sequence length="1081" mass="121424">SLLSNSLTLTNPSTDKAKAFASPCLGSASLQKARRRACAQAKKFFLCWETNLQTVDQKVFPVHILYTPEDILYYYRNIMWRKLVPYLWENFFDTVFRPTHHKVFQHVNKGSFWHHSTRQKLIISSKEITLTSFLRSSSRNKLTILSSAKPTTAAATVTGVCRLCANTSEVVIPIFGSKERDKERIDIKIKKCLPIIYRPNYYSYLILLSEQLDRPYIIIYYSTLSPVLSSTLSPVLSSTSSPVLYSTSSPVFSSTLFPVLSSTSSPVFSSTLFPVLSSTSSPVFSSTLSPILSSTSSPVLSSTLSPVFSSTWLYHLHLISLSFPVREDDFKPKQVCFTCVSKLEMCVDLVELSLSAEFKFDSILQTRFGALKTLATDSSQIQTEIDPAKASGLGETSIGCLPLFNPRTTRGWSDDLVKADHGAGNTVTVQHDGSVIVLGKVDSEHTHGREDCQDILLMVELKYKDIADSIQTGLLKAAPTIAYAIDPTDASLTKTHPHIFTETDKTHTLAYANEIHSISGGKTLTYTVEAEQDSSPKTYSLTYSTDPLPESAAGKPQTLTFTADEQQLLSSKTHTFEYTVDQQHNTLEKQDVSPYSEDTHSIDYATIDSDSHPGKIHMMTYSAETDAVTKSQILARSLSNAIEEQAKELAFSEKANETLATINGTPVLLTNDANKDEEGSILEGSTAGTGVIVPKLPAAHILLAWLRSEDTVMTAGPNLAERWYSGVLNVLSRYKDTDTDQTTPPQRPEKPFPCTICSKGFMRRTNLNAHMAVHTQVRPHVCDQCGKRFVVRWDLTLHQRIHSDISKIPLKLVHFTSLTNISSVRAKLERHRRMHTGERPYPCPTCGKAFGEKRNLESHQRTHSGERPFVCNTCGKTFRVRSHLTDHRRVHTQETPFTCDICGKSFKWKTNLNIHLKTHTGERFPCVDCGREFARRSDLLKHRRNHSADRSHVCGICGKGYNDKAMLQKHLKSHSDDKPYTCDVCGKSFHFHWYLSTHKKTHVEDKEDHLCGDCGKLFYKKGNLVAHTKLCHSDTHTRFRRDLVNVDFCCRCCCFFFKQLECLFSHWAVRQDPKRVDPGIP</sequence>
<dbReference type="PANTHER" id="PTHR24381">
    <property type="entry name" value="ZINC FINGER PROTEIN"/>
    <property type="match status" value="1"/>
</dbReference>
<evidence type="ECO:0000256" key="1">
    <source>
        <dbReference type="ARBA" id="ARBA00004123"/>
    </source>
</evidence>
<protein>
    <recommendedName>
        <fullName evidence="8">C2H2-type domain-containing protein</fullName>
    </recommendedName>
</protein>
<dbReference type="InterPro" id="IPR012934">
    <property type="entry name" value="Znf_AD"/>
</dbReference>